<dbReference type="InterPro" id="IPR041569">
    <property type="entry name" value="AAA_lid_3"/>
</dbReference>
<dbReference type="Pfam" id="PF00004">
    <property type="entry name" value="AAA"/>
    <property type="match status" value="1"/>
</dbReference>
<dbReference type="PANTHER" id="PTHR45644:SF3">
    <property type="entry name" value="FI08533P-RELATED"/>
    <property type="match status" value="1"/>
</dbReference>
<dbReference type="OrthoDB" id="10254455at2759"/>
<dbReference type="Proteomes" id="UP000272942">
    <property type="component" value="Unassembled WGS sequence"/>
</dbReference>
<keyword evidence="9" id="KW-1185">Reference proteome</keyword>
<dbReference type="Gene3D" id="3.40.50.300">
    <property type="entry name" value="P-loop containing nucleotide triphosphate hydrolases"/>
    <property type="match status" value="1"/>
</dbReference>
<dbReference type="PROSITE" id="PS00674">
    <property type="entry name" value="AAA"/>
    <property type="match status" value="1"/>
</dbReference>
<keyword evidence="4" id="KW-0496">Mitochondrion</keyword>
<dbReference type="PANTHER" id="PTHR45644">
    <property type="entry name" value="AAA ATPASE, PUTATIVE (AFU_ORTHOLOGUE AFUA_2G12920)-RELATED-RELATED"/>
    <property type="match status" value="1"/>
</dbReference>
<keyword evidence="2 5" id="KW-0547">Nucleotide-binding</keyword>
<dbReference type="Gene3D" id="1.10.8.60">
    <property type="match status" value="1"/>
</dbReference>
<dbReference type="GO" id="GO:0016887">
    <property type="term" value="F:ATP hydrolysis activity"/>
    <property type="evidence" value="ECO:0007669"/>
    <property type="project" value="InterPro"/>
</dbReference>
<evidence type="ECO:0000256" key="1">
    <source>
        <dbReference type="ARBA" id="ARBA00004304"/>
    </source>
</evidence>
<dbReference type="WBParaSite" id="ECPE_0000989701-mRNA-1">
    <property type="protein sequence ID" value="ECPE_0000989701-mRNA-1"/>
    <property type="gene ID" value="ECPE_0000989701"/>
</dbReference>
<sequence>MIKTQFMALWDGLLTDECSRILVVGATNRPDDLDQAILRRLPYKVSVPMPNQDQRAKILSICLRGEPLARSLGENDLREIASRTDGLSGSELHELCREAAFCCYRQDCKKHRLFQSEAVKLK</sequence>
<dbReference type="InterPro" id="IPR003960">
    <property type="entry name" value="ATPase_AAA_CS"/>
</dbReference>
<gene>
    <name evidence="8" type="ORF">ECPE_LOCUS9866</name>
</gene>
<keyword evidence="3 5" id="KW-0067">ATP-binding</keyword>
<dbReference type="InterPro" id="IPR003959">
    <property type="entry name" value="ATPase_AAA_core"/>
</dbReference>
<dbReference type="Pfam" id="PF17862">
    <property type="entry name" value="AAA_lid_3"/>
    <property type="match status" value="1"/>
</dbReference>
<reference evidence="10" key="1">
    <citation type="submission" date="2016-06" db="UniProtKB">
        <authorList>
            <consortium name="WormBaseParasite"/>
        </authorList>
    </citation>
    <scope>IDENTIFICATION</scope>
</reference>
<evidence type="ECO:0000256" key="3">
    <source>
        <dbReference type="ARBA" id="ARBA00022840"/>
    </source>
</evidence>
<evidence type="ECO:0000259" key="6">
    <source>
        <dbReference type="Pfam" id="PF00004"/>
    </source>
</evidence>
<evidence type="ECO:0000313" key="8">
    <source>
        <dbReference type="EMBL" id="VDP86098.1"/>
    </source>
</evidence>
<dbReference type="EMBL" id="UZAN01048091">
    <property type="protein sequence ID" value="VDP86098.1"/>
    <property type="molecule type" value="Genomic_DNA"/>
</dbReference>
<evidence type="ECO:0000259" key="7">
    <source>
        <dbReference type="Pfam" id="PF17862"/>
    </source>
</evidence>
<evidence type="ECO:0000256" key="2">
    <source>
        <dbReference type="ARBA" id="ARBA00022741"/>
    </source>
</evidence>
<dbReference type="GO" id="GO:0005741">
    <property type="term" value="C:mitochondrial outer membrane"/>
    <property type="evidence" value="ECO:0007669"/>
    <property type="project" value="TreeGrafter"/>
</dbReference>
<evidence type="ECO:0000256" key="4">
    <source>
        <dbReference type="ARBA" id="ARBA00023128"/>
    </source>
</evidence>
<comment type="subcellular location">
    <subcellularLocation>
        <location evidence="1">Mitochondrion membrane</location>
        <topology evidence="1">Single-pass membrane protein</topology>
    </subcellularLocation>
</comment>
<evidence type="ECO:0000256" key="5">
    <source>
        <dbReference type="RuleBase" id="RU003651"/>
    </source>
</evidence>
<organism evidence="10">
    <name type="scientific">Echinostoma caproni</name>
    <dbReference type="NCBI Taxonomy" id="27848"/>
    <lineage>
        <taxon>Eukaryota</taxon>
        <taxon>Metazoa</taxon>
        <taxon>Spiralia</taxon>
        <taxon>Lophotrochozoa</taxon>
        <taxon>Platyhelminthes</taxon>
        <taxon>Trematoda</taxon>
        <taxon>Digenea</taxon>
        <taxon>Plagiorchiida</taxon>
        <taxon>Echinostomata</taxon>
        <taxon>Echinostomatoidea</taxon>
        <taxon>Echinostomatidae</taxon>
        <taxon>Echinostoma</taxon>
    </lineage>
</organism>
<feature type="domain" description="ATPase AAA-type core" evidence="6">
    <location>
        <begin position="3"/>
        <end position="48"/>
    </location>
</feature>
<accession>A0A183ASD1</accession>
<name>A0A183ASD1_9TREM</name>
<dbReference type="SUPFAM" id="SSF52540">
    <property type="entry name" value="P-loop containing nucleoside triphosphate hydrolases"/>
    <property type="match status" value="1"/>
</dbReference>
<evidence type="ECO:0000313" key="9">
    <source>
        <dbReference type="Proteomes" id="UP000272942"/>
    </source>
</evidence>
<reference evidence="8 9" key="2">
    <citation type="submission" date="2018-11" db="EMBL/GenBank/DDBJ databases">
        <authorList>
            <consortium name="Pathogen Informatics"/>
        </authorList>
    </citation>
    <scope>NUCLEOTIDE SEQUENCE [LARGE SCALE GENOMIC DNA]</scope>
    <source>
        <strain evidence="8 9">Egypt</strain>
    </source>
</reference>
<proteinExistence type="inferred from homology"/>
<dbReference type="AlphaFoldDB" id="A0A183ASD1"/>
<evidence type="ECO:0000313" key="10">
    <source>
        <dbReference type="WBParaSite" id="ECPE_0000989701-mRNA-1"/>
    </source>
</evidence>
<dbReference type="GO" id="GO:0005524">
    <property type="term" value="F:ATP binding"/>
    <property type="evidence" value="ECO:0007669"/>
    <property type="project" value="UniProtKB-KW"/>
</dbReference>
<dbReference type="InterPro" id="IPR051701">
    <property type="entry name" value="Mito_OM_Translocase_MSP1"/>
</dbReference>
<comment type="similarity">
    <text evidence="5">Belongs to the AAA ATPase family.</text>
</comment>
<protein>
    <submittedName>
        <fullName evidence="10">ATPase_AAA_core domain-containing protein</fullName>
    </submittedName>
</protein>
<dbReference type="InterPro" id="IPR027417">
    <property type="entry name" value="P-loop_NTPase"/>
</dbReference>
<dbReference type="GO" id="GO:0140570">
    <property type="term" value="P:extraction of mislocalized protein from mitochondrial outer membrane"/>
    <property type="evidence" value="ECO:0007669"/>
    <property type="project" value="TreeGrafter"/>
</dbReference>
<feature type="domain" description="AAA ATPase AAA+ lid" evidence="7">
    <location>
        <begin position="76"/>
        <end position="109"/>
    </location>
</feature>